<dbReference type="PANTHER" id="PTHR43102">
    <property type="entry name" value="SLR1143 PROTEIN"/>
    <property type="match status" value="1"/>
</dbReference>
<dbReference type="InterPro" id="IPR003018">
    <property type="entry name" value="GAF"/>
</dbReference>
<keyword evidence="3" id="KW-1185">Reference proteome</keyword>
<accession>A0ABP8ZAE9</accession>
<dbReference type="Pfam" id="PF01590">
    <property type="entry name" value="GAF"/>
    <property type="match status" value="1"/>
</dbReference>
<evidence type="ECO:0000313" key="2">
    <source>
        <dbReference type="EMBL" id="GAA4751308.1"/>
    </source>
</evidence>
<dbReference type="PANTHER" id="PTHR43102:SF2">
    <property type="entry name" value="GAF DOMAIN-CONTAINING PROTEIN"/>
    <property type="match status" value="1"/>
</dbReference>
<feature type="domain" description="GAF" evidence="1">
    <location>
        <begin position="233"/>
        <end position="363"/>
    </location>
</feature>
<dbReference type="SUPFAM" id="SSF55781">
    <property type="entry name" value="GAF domain-like"/>
    <property type="match status" value="1"/>
</dbReference>
<dbReference type="Proteomes" id="UP001500121">
    <property type="component" value="Unassembled WGS sequence"/>
</dbReference>
<sequence length="375" mass="40407">MSEAASTGPVGELRAVRRGRITISRLHRSGPRPYRLLLVGSRSVVGSGSPSPDDRWFAEHLADRAWLQLRRGVDLDVLWELRPVLAALRRSVVPWRLWRYDAVVLVLTAPAGLRGAGRLLGLSSPVRSAVERLARSSAVLLVALEPAALQRSLGVERLVERAPGDQDAERRAVRALVLPKGASAGADRIAQELVDPALGALGGLPRDEEDEEPRRLRALDELGLREGVAPPELDRLVRSARAAFDVHLAAVNVVERDRVLNVAASGAVRTTRLPRALALALCDAALTSRDAVVILDTWADPGLAGNELVRGDPPVRFFAAYPLESLEGHRVGAFCIYDTVPREAEEVDLELLRDFALLAEAAITAPGHAAAGDRG</sequence>
<dbReference type="EMBL" id="BAABLP010000005">
    <property type="protein sequence ID" value="GAA4751308.1"/>
    <property type="molecule type" value="Genomic_DNA"/>
</dbReference>
<dbReference type="Gene3D" id="3.30.450.40">
    <property type="match status" value="1"/>
</dbReference>
<dbReference type="RefSeq" id="WP_345481561.1">
    <property type="nucleotide sequence ID" value="NZ_BAABLP010000005.1"/>
</dbReference>
<proteinExistence type="predicted"/>
<protein>
    <recommendedName>
        <fullName evidence="1">GAF domain-containing protein</fullName>
    </recommendedName>
</protein>
<organism evidence="2 3">
    <name type="scientific">Amnibacterium soli</name>
    <dbReference type="NCBI Taxonomy" id="1282736"/>
    <lineage>
        <taxon>Bacteria</taxon>
        <taxon>Bacillati</taxon>
        <taxon>Actinomycetota</taxon>
        <taxon>Actinomycetes</taxon>
        <taxon>Micrococcales</taxon>
        <taxon>Microbacteriaceae</taxon>
        <taxon>Amnibacterium</taxon>
    </lineage>
</organism>
<comment type="caution">
    <text evidence="2">The sequence shown here is derived from an EMBL/GenBank/DDBJ whole genome shotgun (WGS) entry which is preliminary data.</text>
</comment>
<reference evidence="3" key="1">
    <citation type="journal article" date="2019" name="Int. J. Syst. Evol. Microbiol.">
        <title>The Global Catalogue of Microorganisms (GCM) 10K type strain sequencing project: providing services to taxonomists for standard genome sequencing and annotation.</title>
        <authorList>
            <consortium name="The Broad Institute Genomics Platform"/>
            <consortium name="The Broad Institute Genome Sequencing Center for Infectious Disease"/>
            <person name="Wu L."/>
            <person name="Ma J."/>
        </authorList>
    </citation>
    <scope>NUCLEOTIDE SEQUENCE [LARGE SCALE GENOMIC DNA]</scope>
    <source>
        <strain evidence="3">JCM 19015</strain>
    </source>
</reference>
<gene>
    <name evidence="2" type="ORF">GCM10025783_24820</name>
</gene>
<name>A0ABP8ZAE9_9MICO</name>
<evidence type="ECO:0000313" key="3">
    <source>
        <dbReference type="Proteomes" id="UP001500121"/>
    </source>
</evidence>
<dbReference type="InterPro" id="IPR029016">
    <property type="entry name" value="GAF-like_dom_sf"/>
</dbReference>
<evidence type="ECO:0000259" key="1">
    <source>
        <dbReference type="Pfam" id="PF01590"/>
    </source>
</evidence>